<comment type="caution">
    <text evidence="3">The sequence shown here is derived from an EMBL/GenBank/DDBJ whole genome shotgun (WGS) entry which is preliminary data.</text>
</comment>
<dbReference type="EMBL" id="LLXL01006409">
    <property type="protein sequence ID" value="PKK55986.1"/>
    <property type="molecule type" value="Genomic_DNA"/>
</dbReference>
<dbReference type="VEuPathDB" id="FungiDB:FUN_025490"/>
<keyword evidence="1" id="KW-0175">Coiled coil</keyword>
<evidence type="ECO:0000313" key="4">
    <source>
        <dbReference type="Proteomes" id="UP000233469"/>
    </source>
</evidence>
<reference evidence="3 4" key="1">
    <citation type="submission" date="2016-04" db="EMBL/GenBank/DDBJ databases">
        <title>Genome analyses suggest a sexual origin of heterokaryosis in a supposedly ancient asexual fungus.</title>
        <authorList>
            <person name="Ropars J."/>
            <person name="Sedzielewska K."/>
            <person name="Noel J."/>
            <person name="Charron P."/>
            <person name="Farinelli L."/>
            <person name="Marton T."/>
            <person name="Kruger M."/>
            <person name="Pelin A."/>
            <person name="Brachmann A."/>
            <person name="Corradi N."/>
        </authorList>
    </citation>
    <scope>NUCLEOTIDE SEQUENCE [LARGE SCALE GENOMIC DNA]</scope>
    <source>
        <strain evidence="3 4">C2</strain>
    </source>
</reference>
<feature type="coiled-coil region" evidence="1">
    <location>
        <begin position="38"/>
        <end position="107"/>
    </location>
</feature>
<name>A0A2N1M2Y1_9GLOM</name>
<gene>
    <name evidence="3" type="ORF">RhiirC2_801010</name>
</gene>
<evidence type="ECO:0000313" key="3">
    <source>
        <dbReference type="EMBL" id="PKK55986.1"/>
    </source>
</evidence>
<protein>
    <submittedName>
        <fullName evidence="3">Uncharacterized protein</fullName>
    </submittedName>
</protein>
<feature type="region of interest" description="Disordered" evidence="2">
    <location>
        <begin position="112"/>
        <end position="143"/>
    </location>
</feature>
<dbReference type="AlphaFoldDB" id="A0A2N1M2Y1"/>
<reference evidence="3 4" key="2">
    <citation type="submission" date="2017-10" db="EMBL/GenBank/DDBJ databases">
        <title>Extensive intraspecific genome diversity in a model arbuscular mycorrhizal fungus.</title>
        <authorList>
            <person name="Chen E.C.H."/>
            <person name="Morin E."/>
            <person name="Baudet D."/>
            <person name="Noel J."/>
            <person name="Ndikumana S."/>
            <person name="Charron P."/>
            <person name="St-Onge C."/>
            <person name="Giorgi J."/>
            <person name="Grigoriev I.V."/>
            <person name="Roux C."/>
            <person name="Martin F.M."/>
            <person name="Corradi N."/>
        </authorList>
    </citation>
    <scope>NUCLEOTIDE SEQUENCE [LARGE SCALE GENOMIC DNA]</scope>
    <source>
        <strain evidence="3 4">C2</strain>
    </source>
</reference>
<evidence type="ECO:0000256" key="1">
    <source>
        <dbReference type="SAM" id="Coils"/>
    </source>
</evidence>
<evidence type="ECO:0000256" key="2">
    <source>
        <dbReference type="SAM" id="MobiDB-lite"/>
    </source>
</evidence>
<organism evidence="3 4">
    <name type="scientific">Rhizophagus irregularis</name>
    <dbReference type="NCBI Taxonomy" id="588596"/>
    <lineage>
        <taxon>Eukaryota</taxon>
        <taxon>Fungi</taxon>
        <taxon>Fungi incertae sedis</taxon>
        <taxon>Mucoromycota</taxon>
        <taxon>Glomeromycotina</taxon>
        <taxon>Glomeromycetes</taxon>
        <taxon>Glomerales</taxon>
        <taxon>Glomeraceae</taxon>
        <taxon>Rhizophagus</taxon>
    </lineage>
</organism>
<sequence length="191" mass="21684">MKPTRIADHNTIINNNTHANTYPNIHHNPQDDNSSKRITQLEKQVQTLLQNIKTLEDVNSHVDKRLSHIQQNYSVLDSSLIEIKTRLDKYNEILKQLSTNITLLSKRELAATSLSPQPRPQKLSKRTSAEDSETFLATEEDTDVPEESIISDGAVFDDIITQHESTSTNDNNFSVRSYNPLNLISSFNGNR</sequence>
<proteinExistence type="predicted"/>
<dbReference type="Proteomes" id="UP000233469">
    <property type="component" value="Unassembled WGS sequence"/>
</dbReference>
<accession>A0A2N1M2Y1</accession>
<dbReference type="Gene3D" id="1.20.5.170">
    <property type="match status" value="1"/>
</dbReference>
<feature type="compositionally biased region" description="Acidic residues" evidence="2">
    <location>
        <begin position="130"/>
        <end position="143"/>
    </location>
</feature>